<protein>
    <recommendedName>
        <fullName evidence="3">STAS/SEC14 domain-containing protein</fullName>
    </recommendedName>
</protein>
<dbReference type="Proteomes" id="UP000231632">
    <property type="component" value="Unassembled WGS sequence"/>
</dbReference>
<organism evidence="1 2">
    <name type="scientific">Mariprofundus micogutta</name>
    <dbReference type="NCBI Taxonomy" id="1921010"/>
    <lineage>
        <taxon>Bacteria</taxon>
        <taxon>Pseudomonadati</taxon>
        <taxon>Pseudomonadota</taxon>
        <taxon>Candidatius Mariprofundia</taxon>
        <taxon>Mariprofundales</taxon>
        <taxon>Mariprofundaceae</taxon>
        <taxon>Mariprofundus</taxon>
    </lineage>
</organism>
<name>A0A1L8CMB1_9PROT</name>
<evidence type="ECO:0008006" key="3">
    <source>
        <dbReference type="Google" id="ProtNLM"/>
    </source>
</evidence>
<dbReference type="STRING" id="1921010.MMIC_P1008"/>
<dbReference type="RefSeq" id="WP_072659376.1">
    <property type="nucleotide sequence ID" value="NZ_BDFD01000007.1"/>
</dbReference>
<accession>A0A1L8CMB1</accession>
<comment type="caution">
    <text evidence="1">The sequence shown here is derived from an EMBL/GenBank/DDBJ whole genome shotgun (WGS) entry which is preliminary data.</text>
</comment>
<dbReference type="AlphaFoldDB" id="A0A1L8CMB1"/>
<keyword evidence="2" id="KW-1185">Reference proteome</keyword>
<reference evidence="1 2" key="1">
    <citation type="journal article" date="2017" name="Arch. Microbiol.">
        <title>Mariprofundus micogutta sp. nov., a novel iron-oxidizing zetaproteobacterium isolated from a deep-sea hydrothermal field at the Bayonnaise knoll of the Izu-Ogasawara arc, and a description of Mariprofundales ord. nov. and Zetaproteobacteria classis nov.</title>
        <authorList>
            <person name="Makita H."/>
            <person name="Tanaka E."/>
            <person name="Mitsunobu S."/>
            <person name="Miyazaki M."/>
            <person name="Nunoura T."/>
            <person name="Uematsu K."/>
            <person name="Takaki Y."/>
            <person name="Nishi S."/>
            <person name="Shimamura S."/>
            <person name="Takai K."/>
        </authorList>
    </citation>
    <scope>NUCLEOTIDE SEQUENCE [LARGE SCALE GENOMIC DNA]</scope>
    <source>
        <strain evidence="1 2">ET2</strain>
    </source>
</reference>
<gene>
    <name evidence="1" type="ORF">MMIC_P1008</name>
</gene>
<proteinExistence type="predicted"/>
<evidence type="ECO:0000313" key="2">
    <source>
        <dbReference type="Proteomes" id="UP000231632"/>
    </source>
</evidence>
<sequence length="133" mass="15259">MHQNRSINRSGAISYRLLINQEDDVLRVKLSGQWAYRDSKAFWAMVVRKSQARGLNKVLVMFQLVDSISIQQACELARSASIAFRDQNIRLAVADCNKRSFPNISFWQMAADGSNSSQLFEQMNDAEQWLENN</sequence>
<evidence type="ECO:0000313" key="1">
    <source>
        <dbReference type="EMBL" id="GAV20047.1"/>
    </source>
</evidence>
<dbReference type="EMBL" id="BDFD01000007">
    <property type="protein sequence ID" value="GAV20047.1"/>
    <property type="molecule type" value="Genomic_DNA"/>
</dbReference>